<name>A0A318HG12_9MYCO</name>
<dbReference type="InterPro" id="IPR051209">
    <property type="entry name" value="FAD-bind_Monooxygenase_sf"/>
</dbReference>
<keyword evidence="3" id="KW-0274">FAD</keyword>
<dbReference type="EMBL" id="QJJU01000008">
    <property type="protein sequence ID" value="PXX08392.1"/>
    <property type="molecule type" value="Genomic_DNA"/>
</dbReference>
<feature type="chain" id="PRO_5039018767" evidence="5">
    <location>
        <begin position="23"/>
        <end position="485"/>
    </location>
</feature>
<proteinExistence type="inferred from homology"/>
<keyword evidence="2" id="KW-0285">Flavoprotein</keyword>
<dbReference type="Proteomes" id="UP000247781">
    <property type="component" value="Unassembled WGS sequence"/>
</dbReference>
<accession>A0A318HG12</accession>
<dbReference type="SUPFAM" id="SSF51905">
    <property type="entry name" value="FAD/NAD(P)-binding domain"/>
    <property type="match status" value="2"/>
</dbReference>
<evidence type="ECO:0000256" key="3">
    <source>
        <dbReference type="ARBA" id="ARBA00022827"/>
    </source>
</evidence>
<dbReference type="PRINTS" id="PR00419">
    <property type="entry name" value="ADXRDTASE"/>
</dbReference>
<evidence type="ECO:0000256" key="5">
    <source>
        <dbReference type="SAM" id="SignalP"/>
    </source>
</evidence>
<keyword evidence="5" id="KW-0732">Signal</keyword>
<dbReference type="PANTHER" id="PTHR42877:SF4">
    <property type="entry name" value="FAD_NAD(P)-BINDING DOMAIN-CONTAINING PROTEIN-RELATED"/>
    <property type="match status" value="1"/>
</dbReference>
<keyword evidence="4" id="KW-0560">Oxidoreductase</keyword>
<keyword evidence="7" id="KW-1185">Reference proteome</keyword>
<sequence>MAEKRILKVAIIGAGMSGLCMAAKLQDAGIDTFTVFEQADEVGGTWRDNTYPGLSCDVPSRFYSYSFRPNPGWSRFMSPGPEIHSYFQQVATERGIRRHIRFGTEVRSARYRDGQWCVGTDDGEEVFDVLITATGVLRVPRYPDIPGLDTFAGPSFHSARWDHSISLPDKRIGLIGTGSTGVQISAELGGKVRGLKIFQRTAQWVMPSPNVRYSRFTKAAMRRWPVLNRLGYRFWQFYIENMLGRAAVEPCFQRGLMQWLCRVNLRFSVRDPDLRRRLTPDYQAMCKRQILAGHYYQAIQKPGVEVVSEAIDHVQPNGVVTADGTLHVADLLVLATGFDARAYVRPMEIVGENGLTLDEAWEDGPRAYRSVAVPGFPNLFMLMGPHSPIGNQSLVMIAENQADYAMWWINQIRDGRVVAAAPTEAATKNYNEEMKAAMPQTVWMTGCKSWYLGKDGLPELFPWTPIRHRELLSTPRTDDYEVRTA</sequence>
<dbReference type="GO" id="GO:0004499">
    <property type="term" value="F:N,N-dimethylaniline monooxygenase activity"/>
    <property type="evidence" value="ECO:0007669"/>
    <property type="project" value="InterPro"/>
</dbReference>
<dbReference type="Pfam" id="PF00743">
    <property type="entry name" value="FMO-like"/>
    <property type="match status" value="1"/>
</dbReference>
<evidence type="ECO:0000313" key="6">
    <source>
        <dbReference type="EMBL" id="PXX08392.1"/>
    </source>
</evidence>
<reference evidence="6 7" key="2">
    <citation type="submission" date="2018-06" db="EMBL/GenBank/DDBJ databases">
        <title>Sequencing of bacterial isolates from soil warming experiment in Harvard Forest, Massachusetts, USA.</title>
        <authorList>
            <person name="Deangelis K.PhD."/>
        </authorList>
    </citation>
    <scope>NUCLEOTIDE SEQUENCE [LARGE SCALE GENOMIC DNA]</scope>
    <source>
        <strain evidence="6 7">GAS496</strain>
    </source>
</reference>
<dbReference type="InterPro" id="IPR020946">
    <property type="entry name" value="Flavin_mOase-like"/>
</dbReference>
<dbReference type="RefSeq" id="WP_110316618.1">
    <property type="nucleotide sequence ID" value="NZ_QJJU01000008.1"/>
</dbReference>
<dbReference type="OrthoDB" id="5168853at2"/>
<reference evidence="7" key="1">
    <citation type="submission" date="2018-05" db="EMBL/GenBank/DDBJ databases">
        <authorList>
            <person name="Deangelis K."/>
            <person name="Huntemann M."/>
            <person name="Clum A."/>
            <person name="Pillay M."/>
            <person name="Palaniappan K."/>
            <person name="Varghese N."/>
            <person name="Mikhailova N."/>
            <person name="Stamatis D."/>
            <person name="Reddy T."/>
            <person name="Daum C."/>
            <person name="Shapiro N."/>
            <person name="Ivanova N."/>
            <person name="Kyrpides N."/>
            <person name="Woyke T."/>
        </authorList>
    </citation>
    <scope>NUCLEOTIDE SEQUENCE [LARGE SCALE GENOMIC DNA]</scope>
    <source>
        <strain evidence="7">GAS496</strain>
    </source>
</reference>
<dbReference type="InterPro" id="IPR036188">
    <property type="entry name" value="FAD/NAD-bd_sf"/>
</dbReference>
<dbReference type="GO" id="GO:0050660">
    <property type="term" value="F:flavin adenine dinucleotide binding"/>
    <property type="evidence" value="ECO:0007669"/>
    <property type="project" value="InterPro"/>
</dbReference>
<feature type="signal peptide" evidence="5">
    <location>
        <begin position="1"/>
        <end position="22"/>
    </location>
</feature>
<dbReference type="Gene3D" id="3.50.50.60">
    <property type="entry name" value="FAD/NAD(P)-binding domain"/>
    <property type="match status" value="2"/>
</dbReference>
<comment type="caution">
    <text evidence="6">The sequence shown here is derived from an EMBL/GenBank/DDBJ whole genome shotgun (WGS) entry which is preliminary data.</text>
</comment>
<dbReference type="GO" id="GO:0050661">
    <property type="term" value="F:NADP binding"/>
    <property type="evidence" value="ECO:0007669"/>
    <property type="project" value="InterPro"/>
</dbReference>
<evidence type="ECO:0000313" key="7">
    <source>
        <dbReference type="Proteomes" id="UP000247781"/>
    </source>
</evidence>
<comment type="similarity">
    <text evidence="1">Belongs to the FAD-binding monooxygenase family.</text>
</comment>
<evidence type="ECO:0000256" key="1">
    <source>
        <dbReference type="ARBA" id="ARBA00010139"/>
    </source>
</evidence>
<evidence type="ECO:0000256" key="4">
    <source>
        <dbReference type="ARBA" id="ARBA00023002"/>
    </source>
</evidence>
<organism evidence="6 7">
    <name type="scientific">Mycolicibacterium moriokaense</name>
    <dbReference type="NCBI Taxonomy" id="39691"/>
    <lineage>
        <taxon>Bacteria</taxon>
        <taxon>Bacillati</taxon>
        <taxon>Actinomycetota</taxon>
        <taxon>Actinomycetes</taxon>
        <taxon>Mycobacteriales</taxon>
        <taxon>Mycobacteriaceae</taxon>
        <taxon>Mycolicibacterium</taxon>
    </lineage>
</organism>
<dbReference type="PANTHER" id="PTHR42877">
    <property type="entry name" value="L-ORNITHINE N(5)-MONOOXYGENASE-RELATED"/>
    <property type="match status" value="1"/>
</dbReference>
<gene>
    <name evidence="6" type="ORF">C8E89_10856</name>
</gene>
<evidence type="ECO:0000256" key="2">
    <source>
        <dbReference type="ARBA" id="ARBA00022630"/>
    </source>
</evidence>
<protein>
    <submittedName>
        <fullName evidence="6">Cation diffusion facilitator CzcD-associated flavoprotein CzcO</fullName>
    </submittedName>
</protein>
<dbReference type="AlphaFoldDB" id="A0A318HG12"/>